<accession>A0A2Z6S2G3</accession>
<evidence type="ECO:0008006" key="8">
    <source>
        <dbReference type="Google" id="ProtNLM"/>
    </source>
</evidence>
<evidence type="ECO:0000256" key="3">
    <source>
        <dbReference type="SAM" id="MobiDB-lite"/>
    </source>
</evidence>
<dbReference type="Pfam" id="PF24681">
    <property type="entry name" value="Kelch_KLHDC2_KLHL20_DRC7"/>
    <property type="match status" value="1"/>
</dbReference>
<name>A0A2Z6S2G3_9GLOM</name>
<protein>
    <recommendedName>
        <fullName evidence="8">Galactose oxidase</fullName>
    </recommendedName>
</protein>
<organism evidence="5 7">
    <name type="scientific">Rhizophagus clarus</name>
    <dbReference type="NCBI Taxonomy" id="94130"/>
    <lineage>
        <taxon>Eukaryota</taxon>
        <taxon>Fungi</taxon>
        <taxon>Fungi incertae sedis</taxon>
        <taxon>Mucoromycota</taxon>
        <taxon>Glomeromycotina</taxon>
        <taxon>Glomeromycetes</taxon>
        <taxon>Glomerales</taxon>
        <taxon>Glomeraceae</taxon>
        <taxon>Rhizophagus</taxon>
    </lineage>
</organism>
<dbReference type="InterPro" id="IPR015915">
    <property type="entry name" value="Kelch-typ_b-propeller"/>
</dbReference>
<keyword evidence="7" id="KW-1185">Reference proteome</keyword>
<feature type="transmembrane region" description="Helical" evidence="4">
    <location>
        <begin position="383"/>
        <end position="405"/>
    </location>
</feature>
<dbReference type="OrthoDB" id="432528at2759"/>
<evidence type="ECO:0000313" key="5">
    <source>
        <dbReference type="EMBL" id="GBC05035.1"/>
    </source>
</evidence>
<dbReference type="SUPFAM" id="SSF117281">
    <property type="entry name" value="Kelch motif"/>
    <property type="match status" value="1"/>
</dbReference>
<dbReference type="PANTHER" id="PTHR46093">
    <property type="entry name" value="ACYL-COA-BINDING DOMAIN-CONTAINING PROTEIN 5"/>
    <property type="match status" value="1"/>
</dbReference>
<reference evidence="6" key="2">
    <citation type="submission" date="2019-10" db="EMBL/GenBank/DDBJ databases">
        <title>Conservation and host-specific expression of non-tandemly repeated heterogenous ribosome RNA gene in arbuscular mycorrhizal fungi.</title>
        <authorList>
            <person name="Maeda T."/>
            <person name="Kobayashi Y."/>
            <person name="Nakagawa T."/>
            <person name="Ezawa T."/>
            <person name="Yamaguchi K."/>
            <person name="Bino T."/>
            <person name="Nishimoto Y."/>
            <person name="Shigenobu S."/>
            <person name="Kawaguchi M."/>
        </authorList>
    </citation>
    <scope>NUCLEOTIDE SEQUENCE</scope>
    <source>
        <strain evidence="6">HR1</strain>
    </source>
</reference>
<dbReference type="InterPro" id="IPR011043">
    <property type="entry name" value="Gal_Oxase/kelch_b-propeller"/>
</dbReference>
<keyword evidence="4" id="KW-1133">Transmembrane helix</keyword>
<dbReference type="SUPFAM" id="SSF50965">
    <property type="entry name" value="Galactose oxidase, central domain"/>
    <property type="match status" value="1"/>
</dbReference>
<dbReference type="PANTHER" id="PTHR46093:SF3">
    <property type="entry name" value="ACYL-COA-BINDING DOMAIN-CONTAINING PROTEIN 4"/>
    <property type="match status" value="1"/>
</dbReference>
<dbReference type="AlphaFoldDB" id="A0A2Z6S2G3"/>
<dbReference type="Proteomes" id="UP000247702">
    <property type="component" value="Unassembled WGS sequence"/>
</dbReference>
<feature type="region of interest" description="Disordered" evidence="3">
    <location>
        <begin position="421"/>
        <end position="451"/>
    </location>
</feature>
<proteinExistence type="predicted"/>
<dbReference type="Gene3D" id="2.120.10.80">
    <property type="entry name" value="Kelch-type beta propeller"/>
    <property type="match status" value="2"/>
</dbReference>
<evidence type="ECO:0000256" key="2">
    <source>
        <dbReference type="ARBA" id="ARBA00022737"/>
    </source>
</evidence>
<evidence type="ECO:0000313" key="6">
    <source>
        <dbReference type="EMBL" id="GES82169.1"/>
    </source>
</evidence>
<comment type="caution">
    <text evidence="5">The sequence shown here is derived from an EMBL/GenBank/DDBJ whole genome shotgun (WGS) entry which is preliminary data.</text>
</comment>
<evidence type="ECO:0000256" key="1">
    <source>
        <dbReference type="ARBA" id="ARBA00022441"/>
    </source>
</evidence>
<dbReference type="Proteomes" id="UP000615446">
    <property type="component" value="Unassembled WGS sequence"/>
</dbReference>
<sequence>MLKKTLTYFILFNLIQFLSLIEINCLTIPFKPTSRHLHAATYVDNKLYILSGLDDNVNEPLGAVGIGGKQFFYLDVSVPFSTSALVWNDLSKDNIVPSQIGATAVKGGANNDTIILYGGRNLTQVESKSLIYTFDTQTDSWNVPIISGESSIKRRSLTAIIDYQGKIYLFGGKLLGYDTYVNDMITLDTINLIWGEGSSINAPTARINYGATLLPNQNIIYIGGGDSLNQSLPLNEVYIYDTINDIWSVKNTLGSIPSNRYGLSVVLGLDGEQVIVFGGLGNQNTVISLGEALYTLNINTFEWSIPNVSGNIPNCRYMHKANVIGNYMVVTFGAGYNESESDVLLLDISNNNEFVWTTNFYPPPPTPAPAPAPPSTPSKNKSAVIGLSIGAILLATISIGTFFLYRRNKNRKVKVSTLHIPNGKLDNQSGQKTVETTNKVDNQEETTQVQP</sequence>
<evidence type="ECO:0000256" key="4">
    <source>
        <dbReference type="SAM" id="Phobius"/>
    </source>
</evidence>
<keyword evidence="1" id="KW-0880">Kelch repeat</keyword>
<reference evidence="5 7" key="1">
    <citation type="submission" date="2017-11" db="EMBL/GenBank/DDBJ databases">
        <title>The genome of Rhizophagus clarus HR1 reveals common genetic basis of auxotrophy among arbuscular mycorrhizal fungi.</title>
        <authorList>
            <person name="Kobayashi Y."/>
        </authorList>
    </citation>
    <scope>NUCLEOTIDE SEQUENCE [LARGE SCALE GENOMIC DNA]</scope>
    <source>
        <strain evidence="5 7">HR1</strain>
    </source>
</reference>
<gene>
    <name evidence="6" type="ORF">RCL2_000939400</name>
    <name evidence="5" type="ORF">RclHR1_00060048</name>
</gene>
<dbReference type="EMBL" id="BLAL01000059">
    <property type="protein sequence ID" value="GES82169.1"/>
    <property type="molecule type" value="Genomic_DNA"/>
</dbReference>
<dbReference type="EMBL" id="BEXD01003981">
    <property type="protein sequence ID" value="GBC05035.1"/>
    <property type="molecule type" value="Genomic_DNA"/>
</dbReference>
<evidence type="ECO:0000313" key="7">
    <source>
        <dbReference type="Proteomes" id="UP000247702"/>
    </source>
</evidence>
<keyword evidence="4" id="KW-0812">Transmembrane</keyword>
<keyword evidence="4" id="KW-0472">Membrane</keyword>
<keyword evidence="2" id="KW-0677">Repeat</keyword>
<feature type="compositionally biased region" description="Polar residues" evidence="3">
    <location>
        <begin position="425"/>
        <end position="451"/>
    </location>
</feature>